<comment type="caution">
    <text evidence="2">The sequence shown here is derived from an EMBL/GenBank/DDBJ whole genome shotgun (WGS) entry which is preliminary data.</text>
</comment>
<sequence>MAVAEVDVQEQRLVLGGRGVDVSLRECDVEVADGVFRRVAGEPRRVVVEASEIPSHRREARLLQERLLPEVVEVVEPAGESRHFAQLGVRRDAGRPVASVTERLGNRRDVAGQPGVFGPRPVCRRGQPGQDGRTGRACPDVVRETVRERGTIGASGEFAEKRRRVPVVSTQCRVVLPNAFEGNPNNISAHTLLSVRW</sequence>
<accession>J2ZDK4</accession>
<feature type="region of interest" description="Disordered" evidence="1">
    <location>
        <begin position="109"/>
        <end position="137"/>
    </location>
</feature>
<reference evidence="2 3" key="1">
    <citation type="journal article" date="2012" name="J. Bacteriol.">
        <title>Draft Genome Sequence of the Extremely Halophilic Archaeon Halogranum salarium B-1T.</title>
        <authorList>
            <person name="Kim K.K."/>
            <person name="Lee K.C."/>
            <person name="Lee J.S."/>
        </authorList>
    </citation>
    <scope>NUCLEOTIDE SEQUENCE [LARGE SCALE GENOMIC DNA]</scope>
    <source>
        <strain evidence="2 3">B-1</strain>
    </source>
</reference>
<evidence type="ECO:0000256" key="1">
    <source>
        <dbReference type="SAM" id="MobiDB-lite"/>
    </source>
</evidence>
<protein>
    <submittedName>
        <fullName evidence="2">Uncharacterized protein</fullName>
    </submittedName>
</protein>
<dbReference type="Proteomes" id="UP000007813">
    <property type="component" value="Unassembled WGS sequence"/>
</dbReference>
<dbReference type="EMBL" id="ALJD01000008">
    <property type="protein sequence ID" value="EJN58750.1"/>
    <property type="molecule type" value="Genomic_DNA"/>
</dbReference>
<organism evidence="2 3">
    <name type="scientific">Halogranum salarium B-1</name>
    <dbReference type="NCBI Taxonomy" id="1210908"/>
    <lineage>
        <taxon>Archaea</taxon>
        <taxon>Methanobacteriati</taxon>
        <taxon>Methanobacteriota</taxon>
        <taxon>Stenosarchaea group</taxon>
        <taxon>Halobacteria</taxon>
        <taxon>Halobacteriales</taxon>
        <taxon>Haloferacaceae</taxon>
    </lineage>
</organism>
<name>J2ZDK4_9EURY</name>
<proteinExistence type="predicted"/>
<gene>
    <name evidence="2" type="ORF">HSB1_32280</name>
</gene>
<dbReference type="AlphaFoldDB" id="J2ZDK4"/>
<evidence type="ECO:0000313" key="2">
    <source>
        <dbReference type="EMBL" id="EJN58750.1"/>
    </source>
</evidence>
<evidence type="ECO:0000313" key="3">
    <source>
        <dbReference type="Proteomes" id="UP000007813"/>
    </source>
</evidence>